<evidence type="ECO:0000313" key="4">
    <source>
        <dbReference type="Proteomes" id="UP000321518"/>
    </source>
</evidence>
<gene>
    <name evidence="3" type="ORF">Rt10032_c08g3512</name>
</gene>
<dbReference type="EMBL" id="BJWK01000008">
    <property type="protein sequence ID" value="GEM09495.1"/>
    <property type="molecule type" value="Genomic_DNA"/>
</dbReference>
<protein>
    <submittedName>
        <fullName evidence="3">PUB domain-containing protein</fullName>
    </submittedName>
</protein>
<evidence type="ECO:0000259" key="2">
    <source>
        <dbReference type="Pfam" id="PF09409"/>
    </source>
</evidence>
<feature type="region of interest" description="Disordered" evidence="1">
    <location>
        <begin position="197"/>
        <end position="225"/>
    </location>
</feature>
<dbReference type="AlphaFoldDB" id="A0A511KHS4"/>
<accession>A0A511KHS4</accession>
<evidence type="ECO:0000313" key="3">
    <source>
        <dbReference type="EMBL" id="GEM09495.1"/>
    </source>
</evidence>
<dbReference type="SUPFAM" id="SSF143503">
    <property type="entry name" value="PUG domain-like"/>
    <property type="match status" value="1"/>
</dbReference>
<dbReference type="InterPro" id="IPR018997">
    <property type="entry name" value="PUB_domain"/>
</dbReference>
<sequence length="336" mass="36602">MPVLGGPDSSPSTRSSLSRALPASPAAAPPPSSPSSPTRTLSPAAAAALARSQPAPRPTSRSEAHSARLDREGGDEFRPDRKDLLAFHRVLDSQFLPNASKAQAVETLSTIHTILTNLLSPPNPSQAHKYRHVRLSNPLIQRTLLSPASGSAKDFLVLCGWKREVKEFEEALVWRGGEGQVYRARCGKMVVEGKLKQAKEADEREKRYKESEKEAEAGESPRKEKALLAYEEDRLSLAERDKRERLVREARAALPPTPIVPRSTGPSPYLLPRSPPGTLHAITDPEAGTYDPPPSYGELHGRVLGSGEPPEGEDVGADRGVRMVSQQDIEDDDEEE</sequence>
<dbReference type="Pfam" id="PF09409">
    <property type="entry name" value="PUB"/>
    <property type="match status" value="1"/>
</dbReference>
<dbReference type="CDD" id="cd09212">
    <property type="entry name" value="PUB"/>
    <property type="match status" value="1"/>
</dbReference>
<reference evidence="3 4" key="1">
    <citation type="submission" date="2019-07" db="EMBL/GenBank/DDBJ databases">
        <title>Rhodotorula toruloides NBRC10032 genome sequencing.</title>
        <authorList>
            <person name="Shida Y."/>
            <person name="Takaku H."/>
            <person name="Ogasawara W."/>
            <person name="Mori K."/>
        </authorList>
    </citation>
    <scope>NUCLEOTIDE SEQUENCE [LARGE SCALE GENOMIC DNA]</scope>
    <source>
        <strain evidence="3 4">NBRC10032</strain>
    </source>
</reference>
<feature type="compositionally biased region" description="Low complexity" evidence="1">
    <location>
        <begin position="9"/>
        <end position="26"/>
    </location>
</feature>
<dbReference type="Proteomes" id="UP000321518">
    <property type="component" value="Unassembled WGS sequence"/>
</dbReference>
<feature type="compositionally biased region" description="Basic and acidic residues" evidence="1">
    <location>
        <begin position="60"/>
        <end position="78"/>
    </location>
</feature>
<evidence type="ECO:0000256" key="1">
    <source>
        <dbReference type="SAM" id="MobiDB-lite"/>
    </source>
</evidence>
<feature type="domain" description="PUB" evidence="2">
    <location>
        <begin position="103"/>
        <end position="178"/>
    </location>
</feature>
<dbReference type="OrthoDB" id="49605at2759"/>
<feature type="region of interest" description="Disordered" evidence="1">
    <location>
        <begin position="256"/>
        <end position="336"/>
    </location>
</feature>
<proteinExistence type="predicted"/>
<dbReference type="Gene3D" id="1.20.58.2190">
    <property type="match status" value="1"/>
</dbReference>
<feature type="region of interest" description="Disordered" evidence="1">
    <location>
        <begin position="1"/>
        <end position="78"/>
    </location>
</feature>
<comment type="caution">
    <text evidence="3">The sequence shown here is derived from an EMBL/GenBank/DDBJ whole genome shotgun (WGS) entry which is preliminary data.</text>
</comment>
<dbReference type="InterPro" id="IPR036339">
    <property type="entry name" value="PUB-like_dom_sf"/>
</dbReference>
<name>A0A511KHS4_RHOTO</name>
<organism evidence="3 4">
    <name type="scientific">Rhodotorula toruloides</name>
    <name type="common">Yeast</name>
    <name type="synonym">Rhodosporidium toruloides</name>
    <dbReference type="NCBI Taxonomy" id="5286"/>
    <lineage>
        <taxon>Eukaryota</taxon>
        <taxon>Fungi</taxon>
        <taxon>Dikarya</taxon>
        <taxon>Basidiomycota</taxon>
        <taxon>Pucciniomycotina</taxon>
        <taxon>Microbotryomycetes</taxon>
        <taxon>Sporidiobolales</taxon>
        <taxon>Sporidiobolaceae</taxon>
        <taxon>Rhodotorula</taxon>
    </lineage>
</organism>
<feature type="compositionally biased region" description="Low complexity" evidence="1">
    <location>
        <begin position="35"/>
        <end position="54"/>
    </location>
</feature>